<dbReference type="Proteomes" id="UP000008694">
    <property type="component" value="Unassembled WGS sequence"/>
</dbReference>
<sequence>MARTRHSTVANAVQGTQWRVRRCRSQTLRNVVTKLQEIAPPQRAKGPDKPLWRYTLDDYDSSFTSRHTWNLLRKAKHKVLWHNSVWFPQRVPRYSFIVWLAVKDQLSTGTRMRAWGVEQPCVFCRERDESRDHLFFACPFTYSIWSELTSRLLRRKLNPDWSRTLLSLRSPQLTKRDQNLLCMIFQTTLYMVWKRGMAGTTIKVLTRHLFYYGPHLLIEPAADVEAW</sequence>
<gene>
    <name evidence="2" type="ORF">ARALYDRAFT_917542</name>
</gene>
<dbReference type="InterPro" id="IPR026960">
    <property type="entry name" value="RVT-Znf"/>
</dbReference>
<accession>D7MTE9</accession>
<dbReference type="Gramene" id="scaffold_800942.1">
    <property type="protein sequence ID" value="scaffold_800942.1"/>
    <property type="gene ID" value="scaffold_800942.1"/>
</dbReference>
<dbReference type="AlphaFoldDB" id="D7MTE9"/>
<evidence type="ECO:0000313" key="3">
    <source>
        <dbReference type="Proteomes" id="UP000008694"/>
    </source>
</evidence>
<name>D7MTE9_ARALL</name>
<evidence type="ECO:0000259" key="1">
    <source>
        <dbReference type="Pfam" id="PF13966"/>
    </source>
</evidence>
<dbReference type="STRING" id="81972.D7MTE9"/>
<dbReference type="eggNOG" id="KOG1075">
    <property type="taxonomic scope" value="Eukaryota"/>
</dbReference>
<feature type="domain" description="Reverse transcriptase zinc-binding" evidence="1">
    <location>
        <begin position="63"/>
        <end position="145"/>
    </location>
</feature>
<reference evidence="3" key="1">
    <citation type="journal article" date="2011" name="Nat. Genet.">
        <title>The Arabidopsis lyrata genome sequence and the basis of rapid genome size change.</title>
        <authorList>
            <person name="Hu T.T."/>
            <person name="Pattyn P."/>
            <person name="Bakker E.G."/>
            <person name="Cao J."/>
            <person name="Cheng J.-F."/>
            <person name="Clark R.M."/>
            <person name="Fahlgren N."/>
            <person name="Fawcett J.A."/>
            <person name="Grimwood J."/>
            <person name="Gundlach H."/>
            <person name="Haberer G."/>
            <person name="Hollister J.D."/>
            <person name="Ossowski S."/>
            <person name="Ottilar R.P."/>
            <person name="Salamov A.A."/>
            <person name="Schneeberger K."/>
            <person name="Spannagl M."/>
            <person name="Wang X."/>
            <person name="Yang L."/>
            <person name="Nasrallah M.E."/>
            <person name="Bergelson J."/>
            <person name="Carrington J.C."/>
            <person name="Gaut B.S."/>
            <person name="Schmutz J."/>
            <person name="Mayer K.F.X."/>
            <person name="Van de Peer Y."/>
            <person name="Grigoriev I.V."/>
            <person name="Nordborg M."/>
            <person name="Weigel D."/>
            <person name="Guo Y.-L."/>
        </authorList>
    </citation>
    <scope>NUCLEOTIDE SEQUENCE [LARGE SCALE GENOMIC DNA]</scope>
    <source>
        <strain evidence="3">cv. MN47</strain>
    </source>
</reference>
<dbReference type="Pfam" id="PF13966">
    <property type="entry name" value="zf-RVT"/>
    <property type="match status" value="1"/>
</dbReference>
<evidence type="ECO:0000313" key="2">
    <source>
        <dbReference type="EMBL" id="EFH41795.1"/>
    </source>
</evidence>
<keyword evidence="3" id="KW-1185">Reference proteome</keyword>
<proteinExistence type="predicted"/>
<protein>
    <recommendedName>
        <fullName evidence="1">Reverse transcriptase zinc-binding domain-containing protein</fullName>
    </recommendedName>
</protein>
<dbReference type="HOGENOM" id="CLU_000680_19_0_1"/>
<dbReference type="EMBL" id="GL348720">
    <property type="protein sequence ID" value="EFH41795.1"/>
    <property type="molecule type" value="Genomic_DNA"/>
</dbReference>
<organism evidence="3">
    <name type="scientific">Arabidopsis lyrata subsp. lyrata</name>
    <name type="common">Lyre-leaved rock-cress</name>
    <dbReference type="NCBI Taxonomy" id="81972"/>
    <lineage>
        <taxon>Eukaryota</taxon>
        <taxon>Viridiplantae</taxon>
        <taxon>Streptophyta</taxon>
        <taxon>Embryophyta</taxon>
        <taxon>Tracheophyta</taxon>
        <taxon>Spermatophyta</taxon>
        <taxon>Magnoliopsida</taxon>
        <taxon>eudicotyledons</taxon>
        <taxon>Gunneridae</taxon>
        <taxon>Pentapetalae</taxon>
        <taxon>rosids</taxon>
        <taxon>malvids</taxon>
        <taxon>Brassicales</taxon>
        <taxon>Brassicaceae</taxon>
        <taxon>Camelineae</taxon>
        <taxon>Arabidopsis</taxon>
    </lineage>
</organism>